<feature type="chain" id="PRO_5046870085" evidence="1">
    <location>
        <begin position="24"/>
        <end position="93"/>
    </location>
</feature>
<keyword evidence="1" id="KW-0732">Signal</keyword>
<sequence>MKNTAMILSLAATALVNPQLSQAKPAGVTMAQARAIALRAAPGRIEKAEREREGGGLRYSFDIRQGNRIHEIGVDVATGRIVENKFEPLNARD</sequence>
<feature type="signal peptide" evidence="1">
    <location>
        <begin position="1"/>
        <end position="23"/>
    </location>
</feature>
<dbReference type="EMBL" id="JBHLTL010000004">
    <property type="protein sequence ID" value="MFC0589384.1"/>
    <property type="molecule type" value="Genomic_DNA"/>
</dbReference>
<feature type="domain" description="PepSY" evidence="2">
    <location>
        <begin position="28"/>
        <end position="83"/>
    </location>
</feature>
<evidence type="ECO:0000256" key="1">
    <source>
        <dbReference type="SAM" id="SignalP"/>
    </source>
</evidence>
<organism evidence="3 4">
    <name type="scientific">Novosphingobium aquiterrae</name>
    <dbReference type="NCBI Taxonomy" id="624388"/>
    <lineage>
        <taxon>Bacteria</taxon>
        <taxon>Pseudomonadati</taxon>
        <taxon>Pseudomonadota</taxon>
        <taxon>Alphaproteobacteria</taxon>
        <taxon>Sphingomonadales</taxon>
        <taxon>Sphingomonadaceae</taxon>
        <taxon>Novosphingobium</taxon>
    </lineage>
</organism>
<reference evidence="3 4" key="1">
    <citation type="submission" date="2024-09" db="EMBL/GenBank/DDBJ databases">
        <authorList>
            <person name="Sun Q."/>
            <person name="Mori K."/>
        </authorList>
    </citation>
    <scope>NUCLEOTIDE SEQUENCE [LARGE SCALE GENOMIC DNA]</scope>
    <source>
        <strain evidence="3 4">NCAIM B.02537</strain>
    </source>
</reference>
<dbReference type="Pfam" id="PF03413">
    <property type="entry name" value="PepSY"/>
    <property type="match status" value="1"/>
</dbReference>
<evidence type="ECO:0000313" key="3">
    <source>
        <dbReference type="EMBL" id="MFC0589384.1"/>
    </source>
</evidence>
<keyword evidence="4" id="KW-1185">Reference proteome</keyword>
<protein>
    <submittedName>
        <fullName evidence="3">PepSY domain-containing protein</fullName>
    </submittedName>
</protein>
<accession>A0ABV6PHS2</accession>
<dbReference type="RefSeq" id="WP_379480874.1">
    <property type="nucleotide sequence ID" value="NZ_JBHLTL010000004.1"/>
</dbReference>
<dbReference type="Gene3D" id="3.10.450.40">
    <property type="match status" value="1"/>
</dbReference>
<evidence type="ECO:0000259" key="2">
    <source>
        <dbReference type="Pfam" id="PF03413"/>
    </source>
</evidence>
<proteinExistence type="predicted"/>
<name>A0ABV6PHS2_9SPHN</name>
<evidence type="ECO:0000313" key="4">
    <source>
        <dbReference type="Proteomes" id="UP001589943"/>
    </source>
</evidence>
<comment type="caution">
    <text evidence="3">The sequence shown here is derived from an EMBL/GenBank/DDBJ whole genome shotgun (WGS) entry which is preliminary data.</text>
</comment>
<dbReference type="Proteomes" id="UP001589943">
    <property type="component" value="Unassembled WGS sequence"/>
</dbReference>
<dbReference type="InterPro" id="IPR025711">
    <property type="entry name" value="PepSY"/>
</dbReference>
<gene>
    <name evidence="3" type="ORF">ACFFF7_08165</name>
</gene>